<dbReference type="FunFam" id="3.30.200.20:FF:000315">
    <property type="entry name" value="Calcium-dependent protein kinase 3"/>
    <property type="match status" value="1"/>
</dbReference>
<dbReference type="GeneID" id="111138311"/>
<dbReference type="InterPro" id="IPR000719">
    <property type="entry name" value="Prot_kinase_dom"/>
</dbReference>
<keyword evidence="5 6" id="KW-0067">ATP-binding</keyword>
<dbReference type="GO" id="GO:0043065">
    <property type="term" value="P:positive regulation of apoptotic process"/>
    <property type="evidence" value="ECO:0007669"/>
    <property type="project" value="TreeGrafter"/>
</dbReference>
<gene>
    <name evidence="10" type="primary">LOC111138311</name>
</gene>
<dbReference type="OrthoDB" id="10260894at2759"/>
<dbReference type="GO" id="GO:0035556">
    <property type="term" value="P:intracellular signal transduction"/>
    <property type="evidence" value="ECO:0007669"/>
    <property type="project" value="TreeGrafter"/>
</dbReference>
<dbReference type="GO" id="GO:0005634">
    <property type="term" value="C:nucleus"/>
    <property type="evidence" value="ECO:0007669"/>
    <property type="project" value="TreeGrafter"/>
</dbReference>
<name>A0A8B8F140_CRAVI</name>
<feature type="binding site" evidence="6">
    <location>
        <position position="114"/>
    </location>
    <ligand>
        <name>ATP</name>
        <dbReference type="ChEBI" id="CHEBI:30616"/>
    </ligand>
</feature>
<keyword evidence="4" id="KW-0418">Kinase</keyword>
<dbReference type="PANTHER" id="PTHR24342">
    <property type="entry name" value="SERINE/THREONINE-PROTEIN KINASE 17"/>
    <property type="match status" value="1"/>
</dbReference>
<dbReference type="SUPFAM" id="SSF56112">
    <property type="entry name" value="Protein kinase-like (PK-like)"/>
    <property type="match status" value="1"/>
</dbReference>
<protein>
    <submittedName>
        <fullName evidence="10">Myosin light chain kinase, smooth muscle-like</fullName>
    </submittedName>
</protein>
<evidence type="ECO:0000259" key="8">
    <source>
        <dbReference type="PROSITE" id="PS50011"/>
    </source>
</evidence>
<comment type="similarity">
    <text evidence="7">Belongs to the protein kinase superfamily.</text>
</comment>
<evidence type="ECO:0000256" key="6">
    <source>
        <dbReference type="PROSITE-ProRule" id="PRU10141"/>
    </source>
</evidence>
<reference evidence="10" key="2">
    <citation type="submission" date="2025-08" db="UniProtKB">
        <authorList>
            <consortium name="RefSeq"/>
        </authorList>
    </citation>
    <scope>IDENTIFICATION</scope>
    <source>
        <tissue evidence="10">Whole sample</tissue>
    </source>
</reference>
<dbReference type="CDD" id="cd14103">
    <property type="entry name" value="STKc_MLCK"/>
    <property type="match status" value="1"/>
</dbReference>
<dbReference type="PROSITE" id="PS00107">
    <property type="entry name" value="PROTEIN_KINASE_ATP"/>
    <property type="match status" value="1"/>
</dbReference>
<reference evidence="9" key="1">
    <citation type="submission" date="2024-06" db="UniProtKB">
        <authorList>
            <consortium name="RefSeq"/>
        </authorList>
    </citation>
    <scope>NUCLEOTIDE SEQUENCE [LARGE SCALE GENOMIC DNA]</scope>
</reference>
<evidence type="ECO:0000313" key="9">
    <source>
        <dbReference type="Proteomes" id="UP000694844"/>
    </source>
</evidence>
<evidence type="ECO:0000256" key="4">
    <source>
        <dbReference type="ARBA" id="ARBA00022777"/>
    </source>
</evidence>
<organism evidence="9 10">
    <name type="scientific">Crassostrea virginica</name>
    <name type="common">Eastern oyster</name>
    <dbReference type="NCBI Taxonomy" id="6565"/>
    <lineage>
        <taxon>Eukaryota</taxon>
        <taxon>Metazoa</taxon>
        <taxon>Spiralia</taxon>
        <taxon>Lophotrochozoa</taxon>
        <taxon>Mollusca</taxon>
        <taxon>Bivalvia</taxon>
        <taxon>Autobranchia</taxon>
        <taxon>Pteriomorphia</taxon>
        <taxon>Ostreida</taxon>
        <taxon>Ostreoidea</taxon>
        <taxon>Ostreidae</taxon>
        <taxon>Crassostrea</taxon>
    </lineage>
</organism>
<evidence type="ECO:0000256" key="3">
    <source>
        <dbReference type="ARBA" id="ARBA00022741"/>
    </source>
</evidence>
<evidence type="ECO:0000256" key="5">
    <source>
        <dbReference type="ARBA" id="ARBA00022840"/>
    </source>
</evidence>
<dbReference type="AlphaFoldDB" id="A0A8B8F140"/>
<evidence type="ECO:0000313" key="10">
    <source>
        <dbReference type="RefSeq" id="XP_022345902.1"/>
    </source>
</evidence>
<dbReference type="PANTHER" id="PTHR24342:SF20">
    <property type="entry name" value="MYOSIN LIGHT CHAIN KINASE, SMOOTH MUSCLE"/>
    <property type="match status" value="1"/>
</dbReference>
<dbReference type="SMART" id="SM00220">
    <property type="entry name" value="S_TKc"/>
    <property type="match status" value="1"/>
</dbReference>
<keyword evidence="9" id="KW-1185">Reference proteome</keyword>
<dbReference type="PROSITE" id="PS00108">
    <property type="entry name" value="PROTEIN_KINASE_ST"/>
    <property type="match status" value="1"/>
</dbReference>
<dbReference type="InterPro" id="IPR011009">
    <property type="entry name" value="Kinase-like_dom_sf"/>
</dbReference>
<dbReference type="PROSITE" id="PS50011">
    <property type="entry name" value="PROTEIN_KINASE_DOM"/>
    <property type="match status" value="1"/>
</dbReference>
<dbReference type="Proteomes" id="UP000694844">
    <property type="component" value="Chromosome 1"/>
</dbReference>
<dbReference type="RefSeq" id="XP_022345902.1">
    <property type="nucleotide sequence ID" value="XM_022490194.1"/>
</dbReference>
<proteinExistence type="inferred from homology"/>
<feature type="domain" description="Protein kinase" evidence="8">
    <location>
        <begin position="85"/>
        <end position="340"/>
    </location>
</feature>
<evidence type="ECO:0000256" key="7">
    <source>
        <dbReference type="RuleBase" id="RU000304"/>
    </source>
</evidence>
<keyword evidence="2" id="KW-0808">Transferase</keyword>
<dbReference type="Gene3D" id="1.10.510.10">
    <property type="entry name" value="Transferase(Phosphotransferase) domain 1"/>
    <property type="match status" value="1"/>
</dbReference>
<keyword evidence="1 7" id="KW-0723">Serine/threonine-protein kinase</keyword>
<accession>A0A8B8F140</accession>
<evidence type="ECO:0000256" key="1">
    <source>
        <dbReference type="ARBA" id="ARBA00022527"/>
    </source>
</evidence>
<keyword evidence="3 6" id="KW-0547">Nucleotide-binding</keyword>
<dbReference type="Gene3D" id="3.30.200.20">
    <property type="entry name" value="Phosphorylase Kinase, domain 1"/>
    <property type="match status" value="1"/>
</dbReference>
<dbReference type="Pfam" id="PF00069">
    <property type="entry name" value="Pkinase"/>
    <property type="match status" value="1"/>
</dbReference>
<dbReference type="FunFam" id="1.10.510.10:FF:000594">
    <property type="entry name" value="Myosin light chain kinase isoform-III"/>
    <property type="match status" value="1"/>
</dbReference>
<dbReference type="GO" id="GO:0004674">
    <property type="term" value="F:protein serine/threonine kinase activity"/>
    <property type="evidence" value="ECO:0007669"/>
    <property type="project" value="UniProtKB-KW"/>
</dbReference>
<dbReference type="KEGG" id="cvn:111138311"/>
<evidence type="ECO:0000256" key="2">
    <source>
        <dbReference type="ARBA" id="ARBA00022679"/>
    </source>
</evidence>
<dbReference type="InterPro" id="IPR017441">
    <property type="entry name" value="Protein_kinase_ATP_BS"/>
</dbReference>
<dbReference type="InterPro" id="IPR008271">
    <property type="entry name" value="Ser/Thr_kinase_AS"/>
</dbReference>
<sequence>MFHFTKLNRTKLEHCYDLEHSGMGSLHTEHICYYKLRCMVIETSKMKKSCKVHVDESEPSGAEELTFEHRNVCIKKSKWVTEEYDVTDLLLGRGKFGEVKKCKEKKTGRFLAAKFIAVNGLQERDDVINEVDIMKTLQHPRLLQLYDAFEKKDTFCIVTELISGGELFERVINDDFILTEKACIMFMRQICEGIAFMHCREVLHLDLKPENILCLTREGNIIKIIDFGLARKFDPTGDLRILFGTPEFMAPEVVNFDPASPATDMWSIGVICYVLLSGLSPFVGDTDADTLVNVTSAKWDFSAEEFESISKEAKDFISRLLVKDPRKRMTARDCLDHIWLRRSQKRESRLPERSLSKKRLKKFVFRRKWQKAVNAMLALKRMGVNLT</sequence>
<dbReference type="GO" id="GO:0005524">
    <property type="term" value="F:ATP binding"/>
    <property type="evidence" value="ECO:0007669"/>
    <property type="project" value="UniProtKB-UniRule"/>
</dbReference>